<reference evidence="2" key="1">
    <citation type="submission" date="2020-05" db="EMBL/GenBank/DDBJ databases">
        <authorList>
            <person name="Chiriac C."/>
            <person name="Salcher M."/>
            <person name="Ghai R."/>
            <person name="Kavagutti S V."/>
        </authorList>
    </citation>
    <scope>NUCLEOTIDE SEQUENCE</scope>
</reference>
<sequence length="267" mass="27559">MQAFRDDRRTGPPDVLRRIRRIQSRVCAVTPGMTNLNFRGSLFTRTIPALAVSGVLAFGVTACGSDDESDSASTSGGSAQTADANKPAAEVADVTGGVTRVTLDSGFVEALTSLKVAPGPVGDAKISDKGVASFPVTGGSVKYYTPDGPVQPFVQGELDHDGAGLSLTAGDTKVELTDFVIDPGASVLTGKVSVNGEVAAESAPLFFLDGRTLQPLRLASNDTKAILEGTTVKLKQEAADLLNQTFKIDALKAGLVIGVAKITVPVK</sequence>
<proteinExistence type="predicted"/>
<feature type="region of interest" description="Disordered" evidence="1">
    <location>
        <begin position="67"/>
        <end position="87"/>
    </location>
</feature>
<evidence type="ECO:0000313" key="2">
    <source>
        <dbReference type="EMBL" id="CAB4936641.1"/>
    </source>
</evidence>
<organism evidence="2">
    <name type="scientific">freshwater metagenome</name>
    <dbReference type="NCBI Taxonomy" id="449393"/>
    <lineage>
        <taxon>unclassified sequences</taxon>
        <taxon>metagenomes</taxon>
        <taxon>ecological metagenomes</taxon>
    </lineage>
</organism>
<gene>
    <name evidence="2" type="ORF">UFOPK3564_02680</name>
</gene>
<accession>A0A6J7J1A2</accession>
<dbReference type="EMBL" id="CAFBMK010000205">
    <property type="protein sequence ID" value="CAB4936641.1"/>
    <property type="molecule type" value="Genomic_DNA"/>
</dbReference>
<evidence type="ECO:0000256" key="1">
    <source>
        <dbReference type="SAM" id="MobiDB-lite"/>
    </source>
</evidence>
<name>A0A6J7J1A2_9ZZZZ</name>
<protein>
    <submittedName>
        <fullName evidence="2">Unannotated protein</fullName>
    </submittedName>
</protein>
<feature type="compositionally biased region" description="Low complexity" evidence="1">
    <location>
        <begin position="71"/>
        <end position="84"/>
    </location>
</feature>
<dbReference type="AlphaFoldDB" id="A0A6J7J1A2"/>